<feature type="non-terminal residue" evidence="2">
    <location>
        <position position="102"/>
    </location>
</feature>
<evidence type="ECO:0000313" key="3">
    <source>
        <dbReference type="Proteomes" id="UP000242715"/>
    </source>
</evidence>
<name>A0A1B5Z9X2_TRISU</name>
<feature type="domain" description="Reverse transcriptase zinc-binding" evidence="1">
    <location>
        <begin position="28"/>
        <end position="102"/>
    </location>
</feature>
<dbReference type="PANTHER" id="PTHR36617:SF5">
    <property type="entry name" value="OS05G0421675 PROTEIN"/>
    <property type="match status" value="1"/>
</dbReference>
<accession>A0A1B5Z9X2</accession>
<dbReference type="EMBL" id="BCLP01065646">
    <property type="protein sequence ID" value="GAU10896.1"/>
    <property type="molecule type" value="Genomic_DNA"/>
</dbReference>
<dbReference type="OrthoDB" id="683646at2759"/>
<feature type="non-terminal residue" evidence="2">
    <location>
        <position position="1"/>
    </location>
</feature>
<sequence>TLLLDISLQAHFSDSWSWQSDPVDGYIVCGAYQLLTEQDMTPLDAAACLIWHTQVPLKVSILAWRLLRDRLPTKANLISRGILPVEDHLCVFGCGAVESAQH</sequence>
<reference evidence="3" key="1">
    <citation type="journal article" date="2017" name="Front. Plant Sci.">
        <title>Climate Clever Clovers: New Paradigm to Reduce the Environmental Footprint of Ruminants by Breeding Low Methanogenic Forages Utilizing Haplotype Variation.</title>
        <authorList>
            <person name="Kaur P."/>
            <person name="Appels R."/>
            <person name="Bayer P.E."/>
            <person name="Keeble-Gagnere G."/>
            <person name="Wang J."/>
            <person name="Hirakawa H."/>
            <person name="Shirasawa K."/>
            <person name="Vercoe P."/>
            <person name="Stefanova K."/>
            <person name="Durmic Z."/>
            <person name="Nichols P."/>
            <person name="Revell C."/>
            <person name="Isobe S.N."/>
            <person name="Edwards D."/>
            <person name="Erskine W."/>
        </authorList>
    </citation>
    <scope>NUCLEOTIDE SEQUENCE [LARGE SCALE GENOMIC DNA]</scope>
    <source>
        <strain evidence="3">cv. Daliak</strain>
    </source>
</reference>
<evidence type="ECO:0000313" key="2">
    <source>
        <dbReference type="EMBL" id="GAU10896.1"/>
    </source>
</evidence>
<dbReference type="AlphaFoldDB" id="A0A1B5Z9X2"/>
<dbReference type="Proteomes" id="UP000242715">
    <property type="component" value="Unassembled WGS sequence"/>
</dbReference>
<organism evidence="2 3">
    <name type="scientific">Trifolium subterraneum</name>
    <name type="common">Subterranean clover</name>
    <dbReference type="NCBI Taxonomy" id="3900"/>
    <lineage>
        <taxon>Eukaryota</taxon>
        <taxon>Viridiplantae</taxon>
        <taxon>Streptophyta</taxon>
        <taxon>Embryophyta</taxon>
        <taxon>Tracheophyta</taxon>
        <taxon>Spermatophyta</taxon>
        <taxon>Magnoliopsida</taxon>
        <taxon>eudicotyledons</taxon>
        <taxon>Gunneridae</taxon>
        <taxon>Pentapetalae</taxon>
        <taxon>rosids</taxon>
        <taxon>fabids</taxon>
        <taxon>Fabales</taxon>
        <taxon>Fabaceae</taxon>
        <taxon>Papilionoideae</taxon>
        <taxon>50 kb inversion clade</taxon>
        <taxon>NPAAA clade</taxon>
        <taxon>Hologalegina</taxon>
        <taxon>IRL clade</taxon>
        <taxon>Trifolieae</taxon>
        <taxon>Trifolium</taxon>
    </lineage>
</organism>
<proteinExistence type="predicted"/>
<dbReference type="Pfam" id="PF13966">
    <property type="entry name" value="zf-RVT"/>
    <property type="match status" value="1"/>
</dbReference>
<dbReference type="InterPro" id="IPR026960">
    <property type="entry name" value="RVT-Znf"/>
</dbReference>
<evidence type="ECO:0000259" key="1">
    <source>
        <dbReference type="Pfam" id="PF13966"/>
    </source>
</evidence>
<comment type="caution">
    <text evidence="2">The sequence shown here is derived from an EMBL/GenBank/DDBJ whole genome shotgun (WGS) entry which is preliminary data.</text>
</comment>
<dbReference type="PANTHER" id="PTHR36617">
    <property type="entry name" value="PROTEIN, PUTATIVE-RELATED"/>
    <property type="match status" value="1"/>
</dbReference>
<gene>
    <name evidence="2" type="ORF">TSUD_427040</name>
</gene>
<protein>
    <recommendedName>
        <fullName evidence="1">Reverse transcriptase zinc-binding domain-containing protein</fullName>
    </recommendedName>
</protein>
<keyword evidence="3" id="KW-1185">Reference proteome</keyword>